<name>A0A1X3DHB9_9NEIS</name>
<dbReference type="OrthoDB" id="9801249at2"/>
<dbReference type="RefSeq" id="WP_085359622.1">
    <property type="nucleotide sequence ID" value="NZ_MTAB01000015.1"/>
</dbReference>
<dbReference type="EMBL" id="MTAB01000015">
    <property type="protein sequence ID" value="OSI20431.1"/>
    <property type="molecule type" value="Genomic_DNA"/>
</dbReference>
<accession>A0A1X3DHB9</accession>
<comment type="caution">
    <text evidence="1">The sequence shown here is derived from an EMBL/GenBank/DDBJ whole genome shotgun (WGS) entry which is preliminary data.</text>
</comment>
<gene>
    <name evidence="1" type="ORF">BV912_07625</name>
</gene>
<sequence length="154" mass="18178">MNEKQFIETAWKQALQNAGKNLILNYIGGKVAIHRNPYNKEKLLSFCTTENFFDWGCSRSTQIKRIRKMHTLGLFEPYYKDQDTFSSFFKVDVNEIYKFIVDFWSKKGIPFDEVVNGKTTTIKKPENFTQMHQELTALLINRFPIPEEILNKLK</sequence>
<evidence type="ECO:0000313" key="1">
    <source>
        <dbReference type="EMBL" id="OSI20431.1"/>
    </source>
</evidence>
<protein>
    <submittedName>
        <fullName evidence="1">Uncharacterized protein</fullName>
    </submittedName>
</protein>
<proteinExistence type="predicted"/>
<organism evidence="1 2">
    <name type="scientific">Neisseria dumasiana</name>
    <dbReference type="NCBI Taxonomy" id="1931275"/>
    <lineage>
        <taxon>Bacteria</taxon>
        <taxon>Pseudomonadati</taxon>
        <taxon>Pseudomonadota</taxon>
        <taxon>Betaproteobacteria</taxon>
        <taxon>Neisseriales</taxon>
        <taxon>Neisseriaceae</taxon>
        <taxon>Neisseria</taxon>
    </lineage>
</organism>
<dbReference type="Proteomes" id="UP000193303">
    <property type="component" value="Unassembled WGS sequence"/>
</dbReference>
<reference evidence="2" key="1">
    <citation type="submission" date="2017-01" db="EMBL/GenBank/DDBJ databases">
        <authorList>
            <person name="Mah S.A."/>
            <person name="Swanson W.J."/>
            <person name="Moy G.W."/>
            <person name="Vacquier V.D."/>
        </authorList>
    </citation>
    <scope>NUCLEOTIDE SEQUENCE [LARGE SCALE GENOMIC DNA]</scope>
    <source>
        <strain evidence="2">124861</strain>
    </source>
</reference>
<evidence type="ECO:0000313" key="2">
    <source>
        <dbReference type="Proteomes" id="UP000193303"/>
    </source>
</evidence>
<dbReference type="AlphaFoldDB" id="A0A1X3DHB9"/>